<reference evidence="2 3" key="1">
    <citation type="submission" date="2019-04" db="EMBL/GenBank/DDBJ databases">
        <title>Draft Whole-Genome sequence of the purple photosynthetic bacterium Rhodobacter capsulatus SP108 with an indigenous class A beta-lactamase.</title>
        <authorList>
            <person name="Robertson S."/>
            <person name="Meyer T.E."/>
            <person name="Kyndt J.A."/>
        </authorList>
    </citation>
    <scope>NUCLEOTIDE SEQUENCE [LARGE SCALE GENOMIC DNA]</scope>
    <source>
        <strain evidence="2 3">SP108</strain>
    </source>
</reference>
<comment type="caution">
    <text evidence="2">The sequence shown here is derived from an EMBL/GenBank/DDBJ whole genome shotgun (WGS) entry which is preliminary data.</text>
</comment>
<dbReference type="EMBL" id="SWJZ01000034">
    <property type="protein sequence ID" value="TKD21337.1"/>
    <property type="molecule type" value="Genomic_DNA"/>
</dbReference>
<evidence type="ECO:0000313" key="3">
    <source>
        <dbReference type="Proteomes" id="UP000310597"/>
    </source>
</evidence>
<evidence type="ECO:0000256" key="1">
    <source>
        <dbReference type="SAM" id="SignalP"/>
    </source>
</evidence>
<sequence length="170" mass="17520">MRGLIALALASALALPAVAQVPVALPDAVALLKGTTLEERIDGAILACLQGVDAPAQAETAFQAADWVRADEFEGTQSYEGDGVSAMFWDAPDPGFCMLESDGIGTRALQDRLSALLGKLHWPQVGAVEIEGCPGLDLGNGLSAAPTSAGQDPTCSADDAAALRFQRAQK</sequence>
<accession>A0A4U1JQQ6</accession>
<evidence type="ECO:0000313" key="2">
    <source>
        <dbReference type="EMBL" id="TKD21337.1"/>
    </source>
</evidence>
<proteinExistence type="predicted"/>
<feature type="chain" id="PRO_5020548158" evidence="1">
    <location>
        <begin position="20"/>
        <end position="170"/>
    </location>
</feature>
<keyword evidence="1" id="KW-0732">Signal</keyword>
<dbReference type="RefSeq" id="WP_136906077.1">
    <property type="nucleotide sequence ID" value="NZ_SWJZ01000034.1"/>
</dbReference>
<name>A0A4U1JQQ6_RHOCA</name>
<feature type="signal peptide" evidence="1">
    <location>
        <begin position="1"/>
        <end position="19"/>
    </location>
</feature>
<organism evidence="2 3">
    <name type="scientific">Rhodobacter capsulatus</name>
    <name type="common">Rhodopseudomonas capsulata</name>
    <dbReference type="NCBI Taxonomy" id="1061"/>
    <lineage>
        <taxon>Bacteria</taxon>
        <taxon>Pseudomonadati</taxon>
        <taxon>Pseudomonadota</taxon>
        <taxon>Alphaproteobacteria</taxon>
        <taxon>Rhodobacterales</taxon>
        <taxon>Rhodobacter group</taxon>
        <taxon>Rhodobacter</taxon>
    </lineage>
</organism>
<dbReference type="Proteomes" id="UP000310597">
    <property type="component" value="Unassembled WGS sequence"/>
</dbReference>
<protein>
    <submittedName>
        <fullName evidence="2">Uncharacterized protein</fullName>
    </submittedName>
</protein>
<gene>
    <name evidence="2" type="ORF">FBT96_09590</name>
</gene>
<dbReference type="AlphaFoldDB" id="A0A4U1JQQ6"/>